<feature type="compositionally biased region" description="Acidic residues" evidence="2">
    <location>
        <begin position="292"/>
        <end position="302"/>
    </location>
</feature>
<feature type="compositionally biased region" description="Basic and acidic residues" evidence="2">
    <location>
        <begin position="1156"/>
        <end position="1165"/>
    </location>
</feature>
<keyword evidence="4" id="KW-1185">Reference proteome</keyword>
<feature type="compositionally biased region" description="Basic and acidic residues" evidence="2">
    <location>
        <begin position="363"/>
        <end position="377"/>
    </location>
</feature>
<dbReference type="EMBL" id="JAWDGP010003357">
    <property type="protein sequence ID" value="KAK3775094.1"/>
    <property type="molecule type" value="Genomic_DNA"/>
</dbReference>
<feature type="region of interest" description="Disordered" evidence="2">
    <location>
        <begin position="1220"/>
        <end position="1261"/>
    </location>
</feature>
<proteinExistence type="predicted"/>
<dbReference type="InterPro" id="IPR038830">
    <property type="entry name" value="CCDC186"/>
</dbReference>
<feature type="region of interest" description="Disordered" evidence="2">
    <location>
        <begin position="1156"/>
        <end position="1184"/>
    </location>
</feature>
<feature type="compositionally biased region" description="Low complexity" evidence="2">
    <location>
        <begin position="590"/>
        <end position="613"/>
    </location>
</feature>
<feature type="compositionally biased region" description="Polar residues" evidence="2">
    <location>
        <begin position="390"/>
        <end position="415"/>
    </location>
</feature>
<feature type="compositionally biased region" description="Polar residues" evidence="2">
    <location>
        <begin position="568"/>
        <end position="584"/>
    </location>
</feature>
<feature type="compositionally biased region" description="Basic and acidic residues" evidence="2">
    <location>
        <begin position="1174"/>
        <end position="1184"/>
    </location>
</feature>
<evidence type="ECO:0000256" key="1">
    <source>
        <dbReference type="SAM" id="Coils"/>
    </source>
</evidence>
<feature type="compositionally biased region" description="Polar residues" evidence="2">
    <location>
        <begin position="507"/>
        <end position="526"/>
    </location>
</feature>
<feature type="region of interest" description="Disordered" evidence="2">
    <location>
        <begin position="659"/>
        <end position="708"/>
    </location>
</feature>
<accession>A0AAE1DLL7</accession>
<feature type="compositionally biased region" description="Basic and acidic residues" evidence="2">
    <location>
        <begin position="33"/>
        <end position="44"/>
    </location>
</feature>
<feature type="compositionally biased region" description="Polar residues" evidence="2">
    <location>
        <begin position="347"/>
        <end position="362"/>
    </location>
</feature>
<evidence type="ECO:0000313" key="3">
    <source>
        <dbReference type="EMBL" id="KAK3775094.1"/>
    </source>
</evidence>
<feature type="compositionally biased region" description="Low complexity" evidence="2">
    <location>
        <begin position="271"/>
        <end position="287"/>
    </location>
</feature>
<evidence type="ECO:0000256" key="2">
    <source>
        <dbReference type="SAM" id="MobiDB-lite"/>
    </source>
</evidence>
<feature type="compositionally biased region" description="Polar residues" evidence="2">
    <location>
        <begin position="689"/>
        <end position="705"/>
    </location>
</feature>
<feature type="region of interest" description="Disordered" evidence="2">
    <location>
        <begin position="1"/>
        <end position="71"/>
    </location>
</feature>
<keyword evidence="1" id="KW-0175">Coiled coil</keyword>
<feature type="compositionally biased region" description="Polar residues" evidence="2">
    <location>
        <begin position="326"/>
        <end position="337"/>
    </location>
</feature>
<organism evidence="3 4">
    <name type="scientific">Elysia crispata</name>
    <name type="common">lettuce slug</name>
    <dbReference type="NCBI Taxonomy" id="231223"/>
    <lineage>
        <taxon>Eukaryota</taxon>
        <taxon>Metazoa</taxon>
        <taxon>Spiralia</taxon>
        <taxon>Lophotrochozoa</taxon>
        <taxon>Mollusca</taxon>
        <taxon>Gastropoda</taxon>
        <taxon>Heterobranchia</taxon>
        <taxon>Euthyneura</taxon>
        <taxon>Panpulmonata</taxon>
        <taxon>Sacoglossa</taxon>
        <taxon>Placobranchoidea</taxon>
        <taxon>Plakobranchidae</taxon>
        <taxon>Elysia</taxon>
    </lineage>
</organism>
<feature type="region of interest" description="Disordered" evidence="2">
    <location>
        <begin position="472"/>
        <end position="492"/>
    </location>
</feature>
<dbReference type="PANTHER" id="PTHR18911:SF5">
    <property type="entry name" value="COILED-COIL DOMAIN-CONTAINING PROTEIN 186"/>
    <property type="match status" value="1"/>
</dbReference>
<feature type="coiled-coil region" evidence="1">
    <location>
        <begin position="908"/>
        <end position="1096"/>
    </location>
</feature>
<dbReference type="PANTHER" id="PTHR18911">
    <property type="entry name" value="CTCL TUMOR ANTIGEN HD-CL-01"/>
    <property type="match status" value="1"/>
</dbReference>
<feature type="compositionally biased region" description="Basic and acidic residues" evidence="2">
    <location>
        <begin position="667"/>
        <end position="676"/>
    </location>
</feature>
<feature type="compositionally biased region" description="Acidic residues" evidence="2">
    <location>
        <begin position="177"/>
        <end position="191"/>
    </location>
</feature>
<protein>
    <recommendedName>
        <fullName evidence="5">Coiled-coil domain-containing protein 186</fullName>
    </recommendedName>
</protein>
<feature type="region of interest" description="Disordered" evidence="2">
    <location>
        <begin position="326"/>
        <end position="460"/>
    </location>
</feature>
<feature type="region of interest" description="Disordered" evidence="2">
    <location>
        <begin position="731"/>
        <end position="754"/>
    </location>
</feature>
<feature type="coiled-coil region" evidence="1">
    <location>
        <begin position="1403"/>
        <end position="1437"/>
    </location>
</feature>
<sequence>MSWVEAESGGADGVVENPDPEEDSDLPSRRLHGQAEEGARLEQDRPEDDLNIAAVDPDGDQASGACGDRTGDALLEGAVGASAENHAGSARDVVVEHAPVYDDAVPQESNQSGNTAVVVKESVAREVSENMSYVETSVQPGHLNVADGRPPAANVADAQAFEEEERSEENEGHANADIEEEDSFDQDEETAAPECETGVRLDSTSESDRQPVNFQDEAEGNPVGESEDRGASNTESSSLSNGVYSNSGGHMINSGNLEESCNISHDSSVPSAAAGSANSNAANFSGNIEVSDSAEDAPEAELDNLQLNSLQIREAEFLANRFSRTVDSLGSSGSQAADSERHPHAPDSSNSNHSNPGQSPGNSEDHDMQAPECDRETSPQLLNEAENLNIRETAQSHTVSNEHISSDNSVSSSAEQEGILRNMCQQPNTSDSLCSGAPPEQDKHSESNPILETSEERLETRAQFCIEETGQIASESESLNNQPCGYQSSCEQSPMMQATNHLKEQSFLKQSQPSVNSSLEQSSVNRISPAAQELSDPSPSPPSFGATSKPCAKINSVQKEGLSPKVSGRSTPTMANNAFSSATAQRKEGNASSQKGASNSSSSSSSNTSQRTSPAKAVAAALFHVMGMDSKFTGKDLALALQSDDEDDLMSELNAELLSTSVSSKAKLPEKPEQRDHVRRHHKTKAKQEPQTRTSEMTNGLPSSNDELRLQEHNRQLLEQLRIRDEEISRLSREQHTEAQSEQTTAAKPLSSHSADDLYLPQIKELEKTIAQQGAEIKNLTEKLYTHDTAAKRTVLSLQNEMKSRVDQATKMFEECRKEKDMMVVKFAEAEAKKMEARKITEKSEAKVRDALRERDNMASALKAAKTDRQRAIANHDAKCTEVANLHKELEKMKEAISSGEYRIKWFQNKLKDELEAHKDTKGNLEKTNLRLKEAREETELIRKECQAIVKRYQESEEIKSNSLEKDLKLKESELQTHLQERNDSEELHQMLQQELESLKAQHKDTLEEAKTLRDKVKCLEDERQQNHNMIENYQEIMQRQKSDNTDLTSKLNGLTTLEDDYKRAQNMIQSLDKDISDLKVTNRDLQKDMDSCRERESKMLTLQSELSRANAMLRSENTNLTNKASTLDSEVELLKMQVQQLDQQVRDLSDNLENQNEKHKENTDHLVQSLSQKTKESNDFKQKWEDEMDNLKTLKRRHANNIKDLTRQLQQARRKLIAHEGKGDSGSMGSRTNSSGSLNSADNGQHQQHGDHHNTQTVPIAPPQEFPVITEQVEVDKNVLIERIVRLQKSHARKNEKLEFLGEHIQQLLEEIKKKTKIIQTYALREEAGTLSSDDMDAHKELINKTYKAQVLRDMQTLLARKGGIMASVYSVHQQDGSMTLDLSLQINKKLQAVLEDTLLKNITLKENLDTLGEEIARLSQENRRLQLHLQELEKRPR</sequence>
<feature type="compositionally biased region" description="Low complexity" evidence="2">
    <location>
        <begin position="236"/>
        <end position="249"/>
    </location>
</feature>
<feature type="compositionally biased region" description="Polar residues" evidence="2">
    <location>
        <begin position="253"/>
        <end position="270"/>
    </location>
</feature>
<gene>
    <name evidence="3" type="ORF">RRG08_048304</name>
</gene>
<feature type="compositionally biased region" description="Polar residues" evidence="2">
    <location>
        <begin position="423"/>
        <end position="433"/>
    </location>
</feature>
<feature type="compositionally biased region" description="Polar residues" evidence="2">
    <location>
        <begin position="1228"/>
        <end position="1242"/>
    </location>
</feature>
<evidence type="ECO:0000313" key="4">
    <source>
        <dbReference type="Proteomes" id="UP001283361"/>
    </source>
</evidence>
<dbReference type="GO" id="GO:0005802">
    <property type="term" value="C:trans-Golgi network"/>
    <property type="evidence" value="ECO:0007669"/>
    <property type="project" value="TreeGrafter"/>
</dbReference>
<feature type="region of interest" description="Disordered" evidence="2">
    <location>
        <begin position="505"/>
        <end position="616"/>
    </location>
</feature>
<comment type="caution">
    <text evidence="3">The sequence shown here is derived from an EMBL/GenBank/DDBJ whole genome shotgun (WGS) entry which is preliminary data.</text>
</comment>
<dbReference type="GO" id="GO:0031267">
    <property type="term" value="F:small GTPase binding"/>
    <property type="evidence" value="ECO:0007669"/>
    <property type="project" value="TreeGrafter"/>
</dbReference>
<name>A0AAE1DLL7_9GAST</name>
<feature type="region of interest" description="Disordered" evidence="2">
    <location>
        <begin position="138"/>
        <end position="302"/>
    </location>
</feature>
<reference evidence="3" key="1">
    <citation type="journal article" date="2023" name="G3 (Bethesda)">
        <title>A reference genome for the long-term kleptoplast-retaining sea slug Elysia crispata morphotype clarki.</title>
        <authorList>
            <person name="Eastman K.E."/>
            <person name="Pendleton A.L."/>
            <person name="Shaikh M.A."/>
            <person name="Suttiyut T."/>
            <person name="Ogas R."/>
            <person name="Tomko P."/>
            <person name="Gavelis G."/>
            <person name="Widhalm J.R."/>
            <person name="Wisecaver J.H."/>
        </authorList>
    </citation>
    <scope>NUCLEOTIDE SEQUENCE</scope>
    <source>
        <strain evidence="3">ECLA1</strain>
    </source>
</reference>
<dbReference type="Proteomes" id="UP001283361">
    <property type="component" value="Unassembled WGS sequence"/>
</dbReference>
<dbReference type="GO" id="GO:0099518">
    <property type="term" value="P:vesicle cytoskeletal trafficking"/>
    <property type="evidence" value="ECO:0007669"/>
    <property type="project" value="TreeGrafter"/>
</dbReference>
<evidence type="ECO:0008006" key="5">
    <source>
        <dbReference type="Google" id="ProtNLM"/>
    </source>
</evidence>